<keyword evidence="2" id="KW-1185">Reference proteome</keyword>
<evidence type="ECO:0000313" key="1">
    <source>
        <dbReference type="EMBL" id="RIA90005.1"/>
    </source>
</evidence>
<organism evidence="1 2">
    <name type="scientific">Glomus cerebriforme</name>
    <dbReference type="NCBI Taxonomy" id="658196"/>
    <lineage>
        <taxon>Eukaryota</taxon>
        <taxon>Fungi</taxon>
        <taxon>Fungi incertae sedis</taxon>
        <taxon>Mucoromycota</taxon>
        <taxon>Glomeromycotina</taxon>
        <taxon>Glomeromycetes</taxon>
        <taxon>Glomerales</taxon>
        <taxon>Glomeraceae</taxon>
        <taxon>Glomus</taxon>
    </lineage>
</organism>
<gene>
    <name evidence="1" type="ORF">C1645_823975</name>
</gene>
<sequence length="62" mass="6117">MSDEVGATLVEVDAGGVKMKIGPNINTGASIGPNGVEAKVGGVGLKVGKEIGFSTPLGESYL</sequence>
<dbReference type="OrthoDB" id="2333662at2759"/>
<protein>
    <submittedName>
        <fullName evidence="1">Uncharacterized protein</fullName>
    </submittedName>
</protein>
<comment type="caution">
    <text evidence="1">The sequence shown here is derived from an EMBL/GenBank/DDBJ whole genome shotgun (WGS) entry which is preliminary data.</text>
</comment>
<dbReference type="EMBL" id="QKYT01000196">
    <property type="protein sequence ID" value="RIA90005.1"/>
    <property type="molecule type" value="Genomic_DNA"/>
</dbReference>
<dbReference type="Proteomes" id="UP000265703">
    <property type="component" value="Unassembled WGS sequence"/>
</dbReference>
<reference evidence="1 2" key="1">
    <citation type="submission" date="2018-06" db="EMBL/GenBank/DDBJ databases">
        <title>Comparative genomics reveals the genomic features of Rhizophagus irregularis, R. cerebriforme, R. diaphanum and Gigaspora rosea, and their symbiotic lifestyle signature.</title>
        <authorList>
            <person name="Morin E."/>
            <person name="San Clemente H."/>
            <person name="Chen E.C.H."/>
            <person name="De La Providencia I."/>
            <person name="Hainaut M."/>
            <person name="Kuo A."/>
            <person name="Kohler A."/>
            <person name="Murat C."/>
            <person name="Tang N."/>
            <person name="Roy S."/>
            <person name="Loubradou J."/>
            <person name="Henrissat B."/>
            <person name="Grigoriev I.V."/>
            <person name="Corradi N."/>
            <person name="Roux C."/>
            <person name="Martin F.M."/>
        </authorList>
    </citation>
    <scope>NUCLEOTIDE SEQUENCE [LARGE SCALE GENOMIC DNA]</scope>
    <source>
        <strain evidence="1 2">DAOM 227022</strain>
    </source>
</reference>
<accession>A0A397T185</accession>
<dbReference type="AlphaFoldDB" id="A0A397T185"/>
<evidence type="ECO:0000313" key="2">
    <source>
        <dbReference type="Proteomes" id="UP000265703"/>
    </source>
</evidence>
<name>A0A397T185_9GLOM</name>
<proteinExistence type="predicted"/>